<evidence type="ECO:0000256" key="1">
    <source>
        <dbReference type="SAM" id="Phobius"/>
    </source>
</evidence>
<dbReference type="Proteomes" id="UP000316242">
    <property type="component" value="Unassembled WGS sequence"/>
</dbReference>
<keyword evidence="1" id="KW-0812">Transmembrane</keyword>
<protein>
    <recommendedName>
        <fullName evidence="4">Secreted protein</fullName>
    </recommendedName>
</protein>
<proteinExistence type="predicted"/>
<evidence type="ECO:0008006" key="4">
    <source>
        <dbReference type="Google" id="ProtNLM"/>
    </source>
</evidence>
<gene>
    <name evidence="2" type="ORF">ANI01nite_03210</name>
</gene>
<sequence>MNGYGGGWGTGLGIVLALVPLLTVLIAGAGVVLAMRTLRLRSKVDTAGQWWLRVQYAIDRCLSQDIAEQNVGTSMLEHLQGAGQPPEGLDDAQRRSWMREHKESWTVQPEDLALIRDAVKQLALDKFRARDSTGIRKDADSHAEFDSLRRQAQLVSKIDAKLGTPTDPDILRILADG</sequence>
<reference evidence="2 3" key="1">
    <citation type="submission" date="2019-06" db="EMBL/GenBank/DDBJ databases">
        <title>Whole genome shotgun sequence of Glutamicibacter nicotianae NBRC 14234.</title>
        <authorList>
            <person name="Hosoyama A."/>
            <person name="Uohara A."/>
            <person name="Ohji S."/>
            <person name="Ichikawa N."/>
        </authorList>
    </citation>
    <scope>NUCLEOTIDE SEQUENCE [LARGE SCALE GENOMIC DNA]</scope>
    <source>
        <strain evidence="2 3">NBRC 14234</strain>
    </source>
</reference>
<dbReference type="EMBL" id="BJNE01000001">
    <property type="protein sequence ID" value="GEC11118.1"/>
    <property type="molecule type" value="Genomic_DNA"/>
</dbReference>
<comment type="caution">
    <text evidence="2">The sequence shown here is derived from an EMBL/GenBank/DDBJ whole genome shotgun (WGS) entry which is preliminary data.</text>
</comment>
<dbReference type="RefSeq" id="WP_141355475.1">
    <property type="nucleotide sequence ID" value="NZ_BAAAWM010000001.1"/>
</dbReference>
<organism evidence="2 3">
    <name type="scientific">Glutamicibacter nicotianae</name>
    <name type="common">Arthrobacter nicotianae</name>
    <dbReference type="NCBI Taxonomy" id="37929"/>
    <lineage>
        <taxon>Bacteria</taxon>
        <taxon>Bacillati</taxon>
        <taxon>Actinomycetota</taxon>
        <taxon>Actinomycetes</taxon>
        <taxon>Micrococcales</taxon>
        <taxon>Micrococcaceae</taxon>
        <taxon>Glutamicibacter</taxon>
    </lineage>
</organism>
<keyword evidence="1" id="KW-1133">Transmembrane helix</keyword>
<evidence type="ECO:0000313" key="2">
    <source>
        <dbReference type="EMBL" id="GEC11118.1"/>
    </source>
</evidence>
<evidence type="ECO:0000313" key="3">
    <source>
        <dbReference type="Proteomes" id="UP000316242"/>
    </source>
</evidence>
<feature type="transmembrane region" description="Helical" evidence="1">
    <location>
        <begin position="12"/>
        <end position="34"/>
    </location>
</feature>
<name>A0ABQ0RH14_GLUNI</name>
<keyword evidence="3" id="KW-1185">Reference proteome</keyword>
<accession>A0ABQ0RH14</accession>
<keyword evidence="1" id="KW-0472">Membrane</keyword>